<protein>
    <submittedName>
        <fullName evidence="1">Uncharacterized protein</fullName>
    </submittedName>
</protein>
<proteinExistence type="predicted"/>
<accession>A0A8S9ZRH5</accession>
<dbReference type="AlphaFoldDB" id="A0A8S9ZRH5"/>
<gene>
    <name evidence="1" type="ORF">Mgra_00004339</name>
</gene>
<sequence>MKAATIVRKMRWRACELC</sequence>
<name>A0A8S9ZRH5_9BILA</name>
<dbReference type="Proteomes" id="UP000605970">
    <property type="component" value="Unassembled WGS sequence"/>
</dbReference>
<reference evidence="1" key="1">
    <citation type="journal article" date="2020" name="Ecol. Evol.">
        <title>Genome structure and content of the rice root-knot nematode (Meloidogyne graminicola).</title>
        <authorList>
            <person name="Phan N.T."/>
            <person name="Danchin E.G.J."/>
            <person name="Klopp C."/>
            <person name="Perfus-Barbeoch L."/>
            <person name="Kozlowski D.K."/>
            <person name="Koutsovoulos G.D."/>
            <person name="Lopez-Roques C."/>
            <person name="Bouchez O."/>
            <person name="Zahm M."/>
            <person name="Besnard G."/>
            <person name="Bellafiore S."/>
        </authorList>
    </citation>
    <scope>NUCLEOTIDE SEQUENCE</scope>
    <source>
        <strain evidence="1">VN-18</strain>
    </source>
</reference>
<keyword evidence="2" id="KW-1185">Reference proteome</keyword>
<organism evidence="1 2">
    <name type="scientific">Meloidogyne graminicola</name>
    <dbReference type="NCBI Taxonomy" id="189291"/>
    <lineage>
        <taxon>Eukaryota</taxon>
        <taxon>Metazoa</taxon>
        <taxon>Ecdysozoa</taxon>
        <taxon>Nematoda</taxon>
        <taxon>Chromadorea</taxon>
        <taxon>Rhabditida</taxon>
        <taxon>Tylenchina</taxon>
        <taxon>Tylenchomorpha</taxon>
        <taxon>Tylenchoidea</taxon>
        <taxon>Meloidogynidae</taxon>
        <taxon>Meloidogyninae</taxon>
        <taxon>Meloidogyne</taxon>
    </lineage>
</organism>
<comment type="caution">
    <text evidence="1">The sequence shown here is derived from an EMBL/GenBank/DDBJ whole genome shotgun (WGS) entry which is preliminary data.</text>
</comment>
<dbReference type="EMBL" id="JABEBT010000032">
    <property type="protein sequence ID" value="KAF7636210.1"/>
    <property type="molecule type" value="Genomic_DNA"/>
</dbReference>
<evidence type="ECO:0000313" key="1">
    <source>
        <dbReference type="EMBL" id="KAF7636210.1"/>
    </source>
</evidence>
<evidence type="ECO:0000313" key="2">
    <source>
        <dbReference type="Proteomes" id="UP000605970"/>
    </source>
</evidence>